<name>A0A2M7JER8_9BACT</name>
<dbReference type="Pfam" id="PF24391">
    <property type="entry name" value="HD-CE"/>
    <property type="match status" value="1"/>
</dbReference>
<sequence>MVVGYNEVRLSVSNYPMTFPTFPHLPQGGNKMLIELDSKNTLRWALRYKSEKLYLRFFSLLVEYEKISHDDMIYQCDRGSKHCELVENILNRIIPNITKRGMSAAECFCLLSAIWFHDISPVFKKKSRPKDHHYEYLNSYGDWSLDEPFAYAIKQICCGTIAEFPKIEDEYQIGDETIRLRFLACLLRLSNWLDLGYWGIPHEMLAPWKTTEEDIAATLLKDKFTYEVNIDSVYWTIDVSLTPNPELFGTVLAEKIYEKIGMRIKKEFDLVKAIFKSQYLGYQEIAVEMRTGDKSKRPIIQPSMGKTISSRSLPPTPYKFLDYYEINDTAIYFGRKKEISRFLGHISNNKLLVIYGESGVGKTSLMKAGLIPRIDTTIIPIYIRCTDNPCAVVKSAIIDQCKISLDNPEATLLEVFKHTETKKCMIFIDQFEEFFKRSERKVKDQFINELMECVCTSTVDARFVIGIRRDFFVELGSYREELPELFSSAWELLKLTEFEARQSISGPSRLFNIEYDPELLDELVKDITEESNLIHPIHVQILCNRLVETLDKSALKDKLPQRISYQTYKELGGAQGIISDYLEASLEQFPAGKKEYARDILKMMTTSYEIKTLVTSEDILMTLKINPDILKEILSAMVEHRLLRRIRGKSYELTSDYLAKSITEKWLTDKDMDIKTTMENIHVAFEDWKQHRWLMNIPRFGKIYLYREDITIEQEAFELLLRSSLKFSFPAWYWAINIPRERVVVIITEMIQQVDVEGLQTIVEMMDKDSSRIVGHLMCRLEDPNPLIREKTAELLGKIKNNKAIDALLSHLNDIDWRVARAIGIALGKIGDIRAFKAFLTRLDDPDWRIRKASASAMGMLKDTEAIDPLLARLNDPENEVRRAVAIALGNIGDVRAFKPLQRRLNDSDSDVREAAVIALGNLGNIESFDSIISKSSDPDWRVREAVAIALSKVGEARSLDPLLEMLSDSDSDVRKAVAKALGLLGIKKAIEPLLDKLNDSDWWVREAAANALSGFGDPRTLAPLLAGLNDPDWRVREAAANALENMGGQNAFDALLQGLDDLDWRVRKASIDALGRLGNFKAVEPLVAKFSDSDSTVRASIATALGNLGDPNAIEHLLHGIDDTVEDVQIACLSALRAIDRKLYKRSSDKWGK</sequence>
<dbReference type="SMART" id="SM00567">
    <property type="entry name" value="EZ_HEAT"/>
    <property type="match status" value="11"/>
</dbReference>
<gene>
    <name evidence="3" type="ORF">COZ71_00910</name>
</gene>
<dbReference type="Gene3D" id="1.25.10.10">
    <property type="entry name" value="Leucine-rich Repeat Variant"/>
    <property type="match status" value="3"/>
</dbReference>
<dbReference type="GO" id="GO:0016491">
    <property type="term" value="F:oxidoreductase activity"/>
    <property type="evidence" value="ECO:0007669"/>
    <property type="project" value="TreeGrafter"/>
</dbReference>
<dbReference type="Proteomes" id="UP000229297">
    <property type="component" value="Unassembled WGS sequence"/>
</dbReference>
<evidence type="ECO:0000313" key="3">
    <source>
        <dbReference type="EMBL" id="PIX17881.1"/>
    </source>
</evidence>
<dbReference type="PANTHER" id="PTHR12697">
    <property type="entry name" value="PBS LYASE HEAT-LIKE PROTEIN"/>
    <property type="match status" value="1"/>
</dbReference>
<accession>A0A2M7JER8</accession>
<protein>
    <submittedName>
        <fullName evidence="3">Uncharacterized protein</fullName>
    </submittedName>
</protein>
<dbReference type="InterPro" id="IPR000225">
    <property type="entry name" value="Armadillo"/>
</dbReference>
<dbReference type="SUPFAM" id="SSF48371">
    <property type="entry name" value="ARM repeat"/>
    <property type="match status" value="1"/>
</dbReference>
<proteinExistence type="predicted"/>
<evidence type="ECO:0000259" key="1">
    <source>
        <dbReference type="Pfam" id="PF20703"/>
    </source>
</evidence>
<dbReference type="SUPFAM" id="SSF52540">
    <property type="entry name" value="P-loop containing nucleoside triphosphate hydrolases"/>
    <property type="match status" value="1"/>
</dbReference>
<dbReference type="Pfam" id="PF13646">
    <property type="entry name" value="HEAT_2"/>
    <property type="match status" value="3"/>
</dbReference>
<dbReference type="InterPro" id="IPR027417">
    <property type="entry name" value="P-loop_NTPase"/>
</dbReference>
<dbReference type="EMBL" id="PFIC01000024">
    <property type="protein sequence ID" value="PIX17881.1"/>
    <property type="molecule type" value="Genomic_DNA"/>
</dbReference>
<dbReference type="InterPro" id="IPR004155">
    <property type="entry name" value="PBS_lyase_HEAT"/>
</dbReference>
<dbReference type="Gene3D" id="3.40.50.300">
    <property type="entry name" value="P-loop containing nucleotide triphosphate hydrolases"/>
    <property type="match status" value="1"/>
</dbReference>
<evidence type="ECO:0000313" key="4">
    <source>
        <dbReference type="Proteomes" id="UP000229297"/>
    </source>
</evidence>
<reference evidence="4" key="1">
    <citation type="submission" date="2017-09" db="EMBL/GenBank/DDBJ databases">
        <title>Depth-based differentiation of microbial function through sediment-hosted aquifers and enrichment of novel symbionts in the deep terrestrial subsurface.</title>
        <authorList>
            <person name="Probst A.J."/>
            <person name="Ladd B."/>
            <person name="Jarett J.K."/>
            <person name="Geller-Mcgrath D.E."/>
            <person name="Sieber C.M.K."/>
            <person name="Emerson J.B."/>
            <person name="Anantharaman K."/>
            <person name="Thomas B.C."/>
            <person name="Malmstrom R."/>
            <person name="Stieglmeier M."/>
            <person name="Klingl A."/>
            <person name="Woyke T."/>
            <person name="Ryan C.M."/>
            <person name="Banfield J.F."/>
        </authorList>
    </citation>
    <scope>NUCLEOTIDE SEQUENCE [LARGE SCALE GENOMIC DNA]</scope>
</reference>
<dbReference type="AlphaFoldDB" id="A0A2M7JER8"/>
<dbReference type="InterPro" id="IPR049052">
    <property type="entry name" value="nSTAND1"/>
</dbReference>
<feature type="domain" description="Novel STAND NTPase 1" evidence="1">
    <location>
        <begin position="317"/>
        <end position="691"/>
    </location>
</feature>
<dbReference type="InterPro" id="IPR056471">
    <property type="entry name" value="HD-CE"/>
</dbReference>
<organism evidence="3 4">
    <name type="scientific">Candidatus Desantisbacteria bacterium CG_4_8_14_3_um_filter_40_12</name>
    <dbReference type="NCBI Taxonomy" id="1974545"/>
    <lineage>
        <taxon>Bacteria</taxon>
        <taxon>Candidatus Desantisiibacteriota</taxon>
    </lineage>
</organism>
<feature type="domain" description="HD-CE" evidence="2">
    <location>
        <begin position="78"/>
        <end position="195"/>
    </location>
</feature>
<dbReference type="Pfam" id="PF20703">
    <property type="entry name" value="nSTAND1"/>
    <property type="match status" value="1"/>
</dbReference>
<evidence type="ECO:0000259" key="2">
    <source>
        <dbReference type="Pfam" id="PF24391"/>
    </source>
</evidence>
<dbReference type="SMART" id="SM00185">
    <property type="entry name" value="ARM"/>
    <property type="match status" value="5"/>
</dbReference>
<comment type="caution">
    <text evidence="3">The sequence shown here is derived from an EMBL/GenBank/DDBJ whole genome shotgun (WGS) entry which is preliminary data.</text>
</comment>
<dbReference type="InterPro" id="IPR016024">
    <property type="entry name" value="ARM-type_fold"/>
</dbReference>
<dbReference type="InterPro" id="IPR011989">
    <property type="entry name" value="ARM-like"/>
</dbReference>
<dbReference type="PANTHER" id="PTHR12697:SF38">
    <property type="entry name" value="PBS LYASE HEAT DOMAIN PROTEIN REPEAT-CONTAINING PROTEIN"/>
    <property type="match status" value="1"/>
</dbReference>